<sequence>MGKTKDLTMRERLLRAGILLPAPRVPEPREAAEERRWLRRSQA</sequence>
<dbReference type="AlphaFoldDB" id="A0A1I6EUL6"/>
<protein>
    <submittedName>
        <fullName evidence="1">Uncharacterized protein</fullName>
    </submittedName>
</protein>
<organism evidence="1 2">
    <name type="scientific">Lentzea waywayandensis</name>
    <dbReference type="NCBI Taxonomy" id="84724"/>
    <lineage>
        <taxon>Bacteria</taxon>
        <taxon>Bacillati</taxon>
        <taxon>Actinomycetota</taxon>
        <taxon>Actinomycetes</taxon>
        <taxon>Pseudonocardiales</taxon>
        <taxon>Pseudonocardiaceae</taxon>
        <taxon>Lentzea</taxon>
    </lineage>
</organism>
<accession>A0A1I6EUL6</accession>
<dbReference type="Proteomes" id="UP000198583">
    <property type="component" value="Unassembled WGS sequence"/>
</dbReference>
<name>A0A1I6EUL6_9PSEU</name>
<reference evidence="2" key="1">
    <citation type="submission" date="2016-10" db="EMBL/GenBank/DDBJ databases">
        <authorList>
            <person name="Varghese N."/>
            <person name="Submissions S."/>
        </authorList>
    </citation>
    <scope>NUCLEOTIDE SEQUENCE [LARGE SCALE GENOMIC DNA]</scope>
    <source>
        <strain evidence="2">DSM 44232</strain>
    </source>
</reference>
<dbReference type="EMBL" id="FOYL01000005">
    <property type="protein sequence ID" value="SFR21433.1"/>
    <property type="molecule type" value="Genomic_DNA"/>
</dbReference>
<dbReference type="STRING" id="84724.SAMN04488564_105611"/>
<evidence type="ECO:0000313" key="2">
    <source>
        <dbReference type="Proteomes" id="UP000198583"/>
    </source>
</evidence>
<gene>
    <name evidence="1" type="ORF">SAMN04488564_105611</name>
</gene>
<proteinExistence type="predicted"/>
<keyword evidence="2" id="KW-1185">Reference proteome</keyword>
<evidence type="ECO:0000313" key="1">
    <source>
        <dbReference type="EMBL" id="SFR21433.1"/>
    </source>
</evidence>